<feature type="non-terminal residue" evidence="2">
    <location>
        <position position="181"/>
    </location>
</feature>
<reference evidence="2" key="1">
    <citation type="submission" date="2023-10" db="EMBL/GenBank/DDBJ databases">
        <title>Genome assembly of Pristionchus species.</title>
        <authorList>
            <person name="Yoshida K."/>
            <person name="Sommer R.J."/>
        </authorList>
    </citation>
    <scope>NUCLEOTIDE SEQUENCE</scope>
    <source>
        <strain evidence="2">RS0144</strain>
    </source>
</reference>
<feature type="compositionally biased region" description="Polar residues" evidence="1">
    <location>
        <begin position="59"/>
        <end position="73"/>
    </location>
</feature>
<keyword evidence="3" id="KW-1185">Reference proteome</keyword>
<dbReference type="Proteomes" id="UP001432027">
    <property type="component" value="Unassembled WGS sequence"/>
</dbReference>
<evidence type="ECO:0000313" key="3">
    <source>
        <dbReference type="Proteomes" id="UP001432027"/>
    </source>
</evidence>
<feature type="compositionally biased region" description="Acidic residues" evidence="1">
    <location>
        <begin position="80"/>
        <end position="95"/>
    </location>
</feature>
<accession>A0AAV5U5H5</accession>
<proteinExistence type="predicted"/>
<evidence type="ECO:0000313" key="2">
    <source>
        <dbReference type="EMBL" id="GMT02116.1"/>
    </source>
</evidence>
<feature type="compositionally biased region" description="Polar residues" evidence="1">
    <location>
        <begin position="104"/>
        <end position="117"/>
    </location>
</feature>
<gene>
    <name evidence="2" type="ORF">PENTCL1PPCAC_24290</name>
</gene>
<dbReference type="AlphaFoldDB" id="A0AAV5U5H5"/>
<protein>
    <submittedName>
        <fullName evidence="2">Uncharacterized protein</fullName>
    </submittedName>
</protein>
<comment type="caution">
    <text evidence="2">The sequence shown here is derived from an EMBL/GenBank/DDBJ whole genome shotgun (WGS) entry which is preliminary data.</text>
</comment>
<sequence>SDENMDAEDRQEATEASVATRPTLPQEATALADSSSEPSITPTSTASVEANVIEESMESSDTSEASPSDTVISENAVPSDEIDVFEEPLSSDDVEIISIEKPSANENQSTQDQSESANEFAPPTSPLILENLLSSASTPTIATTPFIIPTSKTRGMKRAHRDDDEREQAIKRLMLEEEQST</sequence>
<dbReference type="EMBL" id="BTSX01000005">
    <property type="protein sequence ID" value="GMT02116.1"/>
    <property type="molecule type" value="Genomic_DNA"/>
</dbReference>
<name>A0AAV5U5H5_9BILA</name>
<feature type="compositionally biased region" description="Low complexity" evidence="1">
    <location>
        <begin position="34"/>
        <end position="47"/>
    </location>
</feature>
<feature type="region of interest" description="Disordered" evidence="1">
    <location>
        <begin position="1"/>
        <end position="125"/>
    </location>
</feature>
<evidence type="ECO:0000256" key="1">
    <source>
        <dbReference type="SAM" id="MobiDB-lite"/>
    </source>
</evidence>
<feature type="non-terminal residue" evidence="2">
    <location>
        <position position="1"/>
    </location>
</feature>
<organism evidence="2 3">
    <name type="scientific">Pristionchus entomophagus</name>
    <dbReference type="NCBI Taxonomy" id="358040"/>
    <lineage>
        <taxon>Eukaryota</taxon>
        <taxon>Metazoa</taxon>
        <taxon>Ecdysozoa</taxon>
        <taxon>Nematoda</taxon>
        <taxon>Chromadorea</taxon>
        <taxon>Rhabditida</taxon>
        <taxon>Rhabditina</taxon>
        <taxon>Diplogasteromorpha</taxon>
        <taxon>Diplogasteroidea</taxon>
        <taxon>Neodiplogasteridae</taxon>
        <taxon>Pristionchus</taxon>
    </lineage>
</organism>
<feature type="region of interest" description="Disordered" evidence="1">
    <location>
        <begin position="144"/>
        <end position="165"/>
    </location>
</feature>